<dbReference type="GO" id="GO:0032506">
    <property type="term" value="P:cytokinetic process"/>
    <property type="evidence" value="ECO:0007669"/>
    <property type="project" value="TreeGrafter"/>
</dbReference>
<keyword evidence="2" id="KW-1133">Transmembrane helix</keyword>
<dbReference type="PANTHER" id="PTHR38687:SF1">
    <property type="entry name" value="CELL DIVISION PROTEIN DEDD"/>
    <property type="match status" value="1"/>
</dbReference>
<name>A0A1W1XV42_9BACT</name>
<dbReference type="GO" id="GO:0032153">
    <property type="term" value="C:cell division site"/>
    <property type="evidence" value="ECO:0007669"/>
    <property type="project" value="TreeGrafter"/>
</dbReference>
<dbReference type="InterPro" id="IPR007730">
    <property type="entry name" value="SPOR-like_dom"/>
</dbReference>
<dbReference type="PROSITE" id="PS51724">
    <property type="entry name" value="SPOR"/>
    <property type="match status" value="1"/>
</dbReference>
<dbReference type="Pfam" id="PF05036">
    <property type="entry name" value="SPOR"/>
    <property type="match status" value="1"/>
</dbReference>
<organism evidence="4 5">
    <name type="scientific">Desulfacinum hydrothermale DSM 13146</name>
    <dbReference type="NCBI Taxonomy" id="1121390"/>
    <lineage>
        <taxon>Bacteria</taxon>
        <taxon>Pseudomonadati</taxon>
        <taxon>Thermodesulfobacteriota</taxon>
        <taxon>Syntrophobacteria</taxon>
        <taxon>Syntrophobacterales</taxon>
        <taxon>Syntrophobacteraceae</taxon>
        <taxon>Desulfacinum</taxon>
    </lineage>
</organism>
<gene>
    <name evidence="4" type="ORF">SAMN02746041_02953</name>
</gene>
<sequence length="263" mass="27519">MDRRSVRPQPRRGSSLKSGARRALLGRVFLALSLGIVFALLLSLLWRHNAQPPADTREPSPKQKLVKEVPKKAVPEPRVLPLGSQPAATESENSTAVNAPAAPASEHTAEGPSAAPETPPSPERPAAKAGGPSGPGASAPSVPAPQGATPAPSAESGPATAQEPDLQRAPAPGPGVTRSTAQTGYVVQVGAFKRKANADKLSRRLKAKGFSVHVTRFKHKSLGWLYLVRLRPMASQAEAHKAADKIAALEKTKPLVLKLPKAP</sequence>
<dbReference type="GO" id="GO:0030428">
    <property type="term" value="C:cell septum"/>
    <property type="evidence" value="ECO:0007669"/>
    <property type="project" value="TreeGrafter"/>
</dbReference>
<dbReference type="PANTHER" id="PTHR38687">
    <property type="entry name" value="CELL DIVISION PROTEIN DEDD-RELATED"/>
    <property type="match status" value="1"/>
</dbReference>
<dbReference type="RefSeq" id="WP_084058854.1">
    <property type="nucleotide sequence ID" value="NZ_FWXF01000021.1"/>
</dbReference>
<evidence type="ECO:0000256" key="2">
    <source>
        <dbReference type="SAM" id="Phobius"/>
    </source>
</evidence>
<dbReference type="STRING" id="1121390.SAMN02746041_02953"/>
<feature type="compositionally biased region" description="Low complexity" evidence="1">
    <location>
        <begin position="127"/>
        <end position="148"/>
    </location>
</feature>
<evidence type="ECO:0000313" key="5">
    <source>
        <dbReference type="Proteomes" id="UP000192783"/>
    </source>
</evidence>
<feature type="compositionally biased region" description="Polar residues" evidence="1">
    <location>
        <begin position="86"/>
        <end position="97"/>
    </location>
</feature>
<feature type="domain" description="SPOR" evidence="3">
    <location>
        <begin position="179"/>
        <end position="259"/>
    </location>
</feature>
<dbReference type="Gene3D" id="3.30.70.1070">
    <property type="entry name" value="Sporulation related repeat"/>
    <property type="match status" value="1"/>
</dbReference>
<feature type="transmembrane region" description="Helical" evidence="2">
    <location>
        <begin position="24"/>
        <end position="46"/>
    </location>
</feature>
<dbReference type="AlphaFoldDB" id="A0A1W1XV42"/>
<feature type="region of interest" description="Disordered" evidence="1">
    <location>
        <begin position="51"/>
        <end position="180"/>
    </location>
</feature>
<dbReference type="Proteomes" id="UP000192783">
    <property type="component" value="Unassembled WGS sequence"/>
</dbReference>
<feature type="compositionally biased region" description="Basic and acidic residues" evidence="1">
    <location>
        <begin position="55"/>
        <end position="75"/>
    </location>
</feature>
<dbReference type="InterPro" id="IPR052521">
    <property type="entry name" value="Cell_div_SPOR-domain"/>
</dbReference>
<protein>
    <submittedName>
        <fullName evidence="4">Sporulation related domain-containing protein</fullName>
    </submittedName>
</protein>
<keyword evidence="2" id="KW-0472">Membrane</keyword>
<accession>A0A1W1XV42</accession>
<keyword evidence="2" id="KW-0812">Transmembrane</keyword>
<dbReference type="GO" id="GO:0042834">
    <property type="term" value="F:peptidoglycan binding"/>
    <property type="evidence" value="ECO:0007669"/>
    <property type="project" value="InterPro"/>
</dbReference>
<dbReference type="OrthoDB" id="5514766at2"/>
<evidence type="ECO:0000259" key="3">
    <source>
        <dbReference type="PROSITE" id="PS51724"/>
    </source>
</evidence>
<keyword evidence="5" id="KW-1185">Reference proteome</keyword>
<dbReference type="SUPFAM" id="SSF110997">
    <property type="entry name" value="Sporulation related repeat"/>
    <property type="match status" value="1"/>
</dbReference>
<reference evidence="4 5" key="1">
    <citation type="submission" date="2017-04" db="EMBL/GenBank/DDBJ databases">
        <authorList>
            <person name="Afonso C.L."/>
            <person name="Miller P.J."/>
            <person name="Scott M.A."/>
            <person name="Spackman E."/>
            <person name="Goraichik I."/>
            <person name="Dimitrov K.M."/>
            <person name="Suarez D.L."/>
            <person name="Swayne D.E."/>
        </authorList>
    </citation>
    <scope>NUCLEOTIDE SEQUENCE [LARGE SCALE GENOMIC DNA]</scope>
    <source>
        <strain evidence="4 5">DSM 13146</strain>
    </source>
</reference>
<evidence type="ECO:0000256" key="1">
    <source>
        <dbReference type="SAM" id="MobiDB-lite"/>
    </source>
</evidence>
<dbReference type="EMBL" id="FWXF01000021">
    <property type="protein sequence ID" value="SMC27398.1"/>
    <property type="molecule type" value="Genomic_DNA"/>
</dbReference>
<evidence type="ECO:0000313" key="4">
    <source>
        <dbReference type="EMBL" id="SMC27398.1"/>
    </source>
</evidence>
<proteinExistence type="predicted"/>
<dbReference type="InterPro" id="IPR036680">
    <property type="entry name" value="SPOR-like_sf"/>
</dbReference>